<evidence type="ECO:0000259" key="2">
    <source>
        <dbReference type="Pfam" id="PF04324"/>
    </source>
</evidence>
<dbReference type="Gene3D" id="1.10.10.1100">
    <property type="entry name" value="BFD-like [2Fe-2S]-binding domain"/>
    <property type="match status" value="1"/>
</dbReference>
<organism evidence="3 4">
    <name type="scientific">Paenibacillus aestuarii</name>
    <dbReference type="NCBI Taxonomy" id="516965"/>
    <lineage>
        <taxon>Bacteria</taxon>
        <taxon>Bacillati</taxon>
        <taxon>Bacillota</taxon>
        <taxon>Bacilli</taxon>
        <taxon>Bacillales</taxon>
        <taxon>Paenibacillaceae</taxon>
        <taxon>Paenibacillus</taxon>
    </lineage>
</organism>
<evidence type="ECO:0000313" key="4">
    <source>
        <dbReference type="Proteomes" id="UP001596044"/>
    </source>
</evidence>
<dbReference type="Gene3D" id="3.50.50.60">
    <property type="entry name" value="FAD/NAD(P)-binding domain"/>
    <property type="match status" value="1"/>
</dbReference>
<evidence type="ECO:0000313" key="3">
    <source>
        <dbReference type="EMBL" id="MFC5449840.1"/>
    </source>
</evidence>
<dbReference type="InterPro" id="IPR041854">
    <property type="entry name" value="BFD-like_2Fe2S-bd_dom_sf"/>
</dbReference>
<dbReference type="PANTHER" id="PTHR42949">
    <property type="entry name" value="ANAEROBIC GLYCEROL-3-PHOSPHATE DEHYDROGENASE SUBUNIT B"/>
    <property type="match status" value="1"/>
</dbReference>
<dbReference type="InterPro" id="IPR007419">
    <property type="entry name" value="BFD-like_2Fe2S-bd_dom"/>
</dbReference>
<keyword evidence="1" id="KW-0560">Oxidoreductase</keyword>
<accession>A0ABW0K975</accession>
<dbReference type="PANTHER" id="PTHR42949:SF3">
    <property type="entry name" value="ANAEROBIC GLYCEROL-3-PHOSPHATE DEHYDROGENASE SUBUNIT B"/>
    <property type="match status" value="1"/>
</dbReference>
<feature type="domain" description="BFD-like [2Fe-2S]-binding" evidence="2">
    <location>
        <begin position="103"/>
        <end position="148"/>
    </location>
</feature>
<sequence length="149" mass="16598">MRFDREQGGWIASHDEWMQSSVLPIFVAGEIIGVGGAEIAELEGELAGIGILQLLGYEEEKLRVRAKHLQNQLSSWRRFARLLGEATTLKPETLTSIRTDTTLICRCEEISAGMIRQAISTNQIEDVNAIKQLTRCGMGLCQGRYCENS</sequence>
<dbReference type="InterPro" id="IPR051691">
    <property type="entry name" value="Metab_Enz_Cyan_OpOx_G3PDH"/>
</dbReference>
<reference evidence="4" key="1">
    <citation type="journal article" date="2019" name="Int. J. Syst. Evol. Microbiol.">
        <title>The Global Catalogue of Microorganisms (GCM) 10K type strain sequencing project: providing services to taxonomists for standard genome sequencing and annotation.</title>
        <authorList>
            <consortium name="The Broad Institute Genomics Platform"/>
            <consortium name="The Broad Institute Genome Sequencing Center for Infectious Disease"/>
            <person name="Wu L."/>
            <person name="Ma J."/>
        </authorList>
    </citation>
    <scope>NUCLEOTIDE SEQUENCE [LARGE SCALE GENOMIC DNA]</scope>
    <source>
        <strain evidence="4">KACC 11904</strain>
    </source>
</reference>
<proteinExistence type="predicted"/>
<dbReference type="CDD" id="cd19946">
    <property type="entry name" value="GlpA-like_Fer2_BFD-like"/>
    <property type="match status" value="1"/>
</dbReference>
<comment type="caution">
    <text evidence="3">The sequence shown here is derived from an EMBL/GenBank/DDBJ whole genome shotgun (WGS) entry which is preliminary data.</text>
</comment>
<evidence type="ECO:0000256" key="1">
    <source>
        <dbReference type="ARBA" id="ARBA00023002"/>
    </source>
</evidence>
<dbReference type="Pfam" id="PF04324">
    <property type="entry name" value="Fer2_BFD"/>
    <property type="match status" value="1"/>
</dbReference>
<protein>
    <submittedName>
        <fullName evidence="3">(2Fe-2S)-binding protein</fullName>
    </submittedName>
</protein>
<gene>
    <name evidence="3" type="ORF">ACFPOG_16425</name>
</gene>
<keyword evidence="4" id="KW-1185">Reference proteome</keyword>
<dbReference type="InterPro" id="IPR036188">
    <property type="entry name" value="FAD/NAD-bd_sf"/>
</dbReference>
<name>A0ABW0K975_9BACL</name>
<dbReference type="Proteomes" id="UP001596044">
    <property type="component" value="Unassembled WGS sequence"/>
</dbReference>
<dbReference type="EMBL" id="JBHSMJ010000022">
    <property type="protein sequence ID" value="MFC5449840.1"/>
    <property type="molecule type" value="Genomic_DNA"/>
</dbReference>
<dbReference type="RefSeq" id="WP_270884833.1">
    <property type="nucleotide sequence ID" value="NZ_JAQFVF010000080.1"/>
</dbReference>